<accession>A0A561B3E6</accession>
<keyword evidence="2" id="KW-0238">DNA-binding</keyword>
<evidence type="ECO:0000313" key="3">
    <source>
        <dbReference type="Proteomes" id="UP000318380"/>
    </source>
</evidence>
<dbReference type="InterPro" id="IPR036388">
    <property type="entry name" value="WH-like_DNA-bd_sf"/>
</dbReference>
<dbReference type="SMART" id="SM00347">
    <property type="entry name" value="HTH_MARR"/>
    <property type="match status" value="1"/>
</dbReference>
<feature type="domain" description="HTH marR-type" evidence="1">
    <location>
        <begin position="12"/>
        <end position="141"/>
    </location>
</feature>
<proteinExistence type="predicted"/>
<dbReference type="InterPro" id="IPR039422">
    <property type="entry name" value="MarR/SlyA-like"/>
</dbReference>
<dbReference type="GO" id="GO:0003700">
    <property type="term" value="F:DNA-binding transcription factor activity"/>
    <property type="evidence" value="ECO:0007669"/>
    <property type="project" value="InterPro"/>
</dbReference>
<dbReference type="PANTHER" id="PTHR33164:SF43">
    <property type="entry name" value="HTH-TYPE TRANSCRIPTIONAL REPRESSOR YETL"/>
    <property type="match status" value="1"/>
</dbReference>
<dbReference type="InterPro" id="IPR000835">
    <property type="entry name" value="HTH_MarR-typ"/>
</dbReference>
<sequence length="141" mass="15395">MTSVNGISEHVANLLGAALGQVRAELHTGSQARYPGLRASHYRLLDLIPADGARITDLAEVAGMTKQALGQHVDYLQGLGYTESVRLPADRRVRLVRRTPRGDEAAAYALAAIARVEDAWSARLGADRYAEFRATLKELRE</sequence>
<evidence type="ECO:0000259" key="1">
    <source>
        <dbReference type="PROSITE" id="PS50995"/>
    </source>
</evidence>
<evidence type="ECO:0000313" key="2">
    <source>
        <dbReference type="EMBL" id="TWD73385.1"/>
    </source>
</evidence>
<dbReference type="InterPro" id="IPR036390">
    <property type="entry name" value="WH_DNA-bd_sf"/>
</dbReference>
<dbReference type="PROSITE" id="PS50995">
    <property type="entry name" value="HTH_MARR_2"/>
    <property type="match status" value="1"/>
</dbReference>
<dbReference type="Pfam" id="PF12802">
    <property type="entry name" value="MarR_2"/>
    <property type="match status" value="1"/>
</dbReference>
<gene>
    <name evidence="2" type="ORF">FB561_7274</name>
</gene>
<dbReference type="OrthoDB" id="122135at2"/>
<organism evidence="2 3">
    <name type="scientific">Kribbella amoyensis</name>
    <dbReference type="NCBI Taxonomy" id="996641"/>
    <lineage>
        <taxon>Bacteria</taxon>
        <taxon>Bacillati</taxon>
        <taxon>Actinomycetota</taxon>
        <taxon>Actinomycetes</taxon>
        <taxon>Propionibacteriales</taxon>
        <taxon>Kribbellaceae</taxon>
        <taxon>Kribbella</taxon>
    </lineage>
</organism>
<name>A0A561B3E6_9ACTN</name>
<dbReference type="RefSeq" id="WP_145814562.1">
    <property type="nucleotide sequence ID" value="NZ_VIVK01000003.1"/>
</dbReference>
<reference evidence="2 3" key="1">
    <citation type="submission" date="2019-06" db="EMBL/GenBank/DDBJ databases">
        <title>Sequencing the genomes of 1000 actinobacteria strains.</title>
        <authorList>
            <person name="Klenk H.-P."/>
        </authorList>
    </citation>
    <scope>NUCLEOTIDE SEQUENCE [LARGE SCALE GENOMIC DNA]</scope>
    <source>
        <strain evidence="2 3">DSM 24683</strain>
    </source>
</reference>
<keyword evidence="3" id="KW-1185">Reference proteome</keyword>
<comment type="caution">
    <text evidence="2">The sequence shown here is derived from an EMBL/GenBank/DDBJ whole genome shotgun (WGS) entry which is preliminary data.</text>
</comment>
<dbReference type="SUPFAM" id="SSF46785">
    <property type="entry name" value="Winged helix' DNA-binding domain"/>
    <property type="match status" value="1"/>
</dbReference>
<dbReference type="GO" id="GO:0003677">
    <property type="term" value="F:DNA binding"/>
    <property type="evidence" value="ECO:0007669"/>
    <property type="project" value="UniProtKB-KW"/>
</dbReference>
<dbReference type="AlphaFoldDB" id="A0A561B3E6"/>
<dbReference type="EMBL" id="VIVK01000003">
    <property type="protein sequence ID" value="TWD73385.1"/>
    <property type="molecule type" value="Genomic_DNA"/>
</dbReference>
<protein>
    <submittedName>
        <fullName evidence="2">DNA-binding MarR family transcriptional regulator</fullName>
    </submittedName>
</protein>
<dbReference type="Gene3D" id="1.10.10.10">
    <property type="entry name" value="Winged helix-like DNA-binding domain superfamily/Winged helix DNA-binding domain"/>
    <property type="match status" value="1"/>
</dbReference>
<dbReference type="PANTHER" id="PTHR33164">
    <property type="entry name" value="TRANSCRIPTIONAL REGULATOR, MARR FAMILY"/>
    <property type="match status" value="1"/>
</dbReference>
<dbReference type="GO" id="GO:0006950">
    <property type="term" value="P:response to stress"/>
    <property type="evidence" value="ECO:0007669"/>
    <property type="project" value="TreeGrafter"/>
</dbReference>
<dbReference type="Proteomes" id="UP000318380">
    <property type="component" value="Unassembled WGS sequence"/>
</dbReference>